<dbReference type="AlphaFoldDB" id="A0A1A9GHR0"/>
<dbReference type="PATRIC" id="fig|1300347.3.peg.697"/>
<dbReference type="STRING" id="1300347.I601_0693"/>
<dbReference type="KEGG" id="ndk:I601_0693"/>
<dbReference type="InterPro" id="IPR000182">
    <property type="entry name" value="GNAT_dom"/>
</dbReference>
<keyword evidence="2" id="KW-0808">Transferase</keyword>
<keyword evidence="3" id="KW-1185">Reference proteome</keyword>
<dbReference type="EMBL" id="CP015079">
    <property type="protein sequence ID" value="ANH37143.1"/>
    <property type="molecule type" value="Genomic_DNA"/>
</dbReference>
<dbReference type="RefSeq" id="WP_068106471.1">
    <property type="nucleotide sequence ID" value="NZ_CP015079.1"/>
</dbReference>
<dbReference type="InterPro" id="IPR016181">
    <property type="entry name" value="Acyl_CoA_acyltransferase"/>
</dbReference>
<dbReference type="GO" id="GO:0016747">
    <property type="term" value="F:acyltransferase activity, transferring groups other than amino-acyl groups"/>
    <property type="evidence" value="ECO:0007669"/>
    <property type="project" value="InterPro"/>
</dbReference>
<dbReference type="SUPFAM" id="SSF55729">
    <property type="entry name" value="Acyl-CoA N-acyltransferases (Nat)"/>
    <property type="match status" value="1"/>
</dbReference>
<name>A0A1A9GHR0_9ACTN</name>
<evidence type="ECO:0000259" key="1">
    <source>
        <dbReference type="PROSITE" id="PS51186"/>
    </source>
</evidence>
<proteinExistence type="predicted"/>
<evidence type="ECO:0000313" key="2">
    <source>
        <dbReference type="EMBL" id="ANH37143.1"/>
    </source>
</evidence>
<accession>A0A1A9GHR0</accession>
<evidence type="ECO:0000313" key="3">
    <source>
        <dbReference type="Proteomes" id="UP000077868"/>
    </source>
</evidence>
<dbReference type="Pfam" id="PF00583">
    <property type="entry name" value="Acetyltransf_1"/>
    <property type="match status" value="1"/>
</dbReference>
<reference evidence="2 3" key="1">
    <citation type="submission" date="2016-03" db="EMBL/GenBank/DDBJ databases">
        <title>Complete genome sequence of a soil Actinobacterium, Nocardioides dokdonensis FR1436.</title>
        <authorList>
            <person name="Kwon S.-K."/>
            <person name="Kim K."/>
            <person name="Kim J.F."/>
        </authorList>
    </citation>
    <scope>NUCLEOTIDE SEQUENCE [LARGE SCALE GENOMIC DNA]</scope>
    <source>
        <strain evidence="2 3">FR1436</strain>
    </source>
</reference>
<dbReference type="OrthoDB" id="3239945at2"/>
<dbReference type="Gene3D" id="3.40.630.30">
    <property type="match status" value="1"/>
</dbReference>
<protein>
    <submittedName>
        <fullName evidence="2">Acetyltransferase (GNAT) family protein</fullName>
    </submittedName>
</protein>
<sequence length="202" mass="21995">MAGATTWETHPVTPDRFEDFADVLNPNRRASHCWCLSHRLGAKQIEELGQGSRERAARALCERERPPGVLTYRDGTPAGWCSIGPRADNPRLVSSRVNRPLDDVAVWSIIYVVVRAGHRRQGVTTPLLEGAVAWAAAEGAPAVEAYPVDPAGERMDLTMAFVGTRAMFEKVGFEVVGTTDAVASSMPRLVVRRYLPASPICG</sequence>
<gene>
    <name evidence="2" type="ORF">I601_0693</name>
</gene>
<organism evidence="2 3">
    <name type="scientific">Nocardioides dokdonensis FR1436</name>
    <dbReference type="NCBI Taxonomy" id="1300347"/>
    <lineage>
        <taxon>Bacteria</taxon>
        <taxon>Bacillati</taxon>
        <taxon>Actinomycetota</taxon>
        <taxon>Actinomycetes</taxon>
        <taxon>Propionibacteriales</taxon>
        <taxon>Nocardioidaceae</taxon>
        <taxon>Nocardioides</taxon>
    </lineage>
</organism>
<dbReference type="Proteomes" id="UP000077868">
    <property type="component" value="Chromosome"/>
</dbReference>
<dbReference type="PROSITE" id="PS51186">
    <property type="entry name" value="GNAT"/>
    <property type="match status" value="1"/>
</dbReference>
<feature type="domain" description="N-acetyltransferase" evidence="1">
    <location>
        <begin position="7"/>
        <end position="196"/>
    </location>
</feature>